<feature type="transmembrane region" description="Helical" evidence="8">
    <location>
        <begin position="37"/>
        <end position="66"/>
    </location>
</feature>
<dbReference type="PROSITE" id="PS50893">
    <property type="entry name" value="ABC_TRANSPORTER_2"/>
    <property type="match status" value="1"/>
</dbReference>
<evidence type="ECO:0000256" key="8">
    <source>
        <dbReference type="SAM" id="Phobius"/>
    </source>
</evidence>
<evidence type="ECO:0000313" key="12">
    <source>
        <dbReference type="Proteomes" id="UP001500547"/>
    </source>
</evidence>
<accession>A0ABP9Q5P2</accession>
<dbReference type="EMBL" id="BAABLD010000001">
    <property type="protein sequence ID" value="GAA5157196.1"/>
    <property type="molecule type" value="Genomic_DNA"/>
</dbReference>
<dbReference type="Pfam" id="PF00005">
    <property type="entry name" value="ABC_tran"/>
    <property type="match status" value="1"/>
</dbReference>
<feature type="transmembrane region" description="Helical" evidence="8">
    <location>
        <begin position="272"/>
        <end position="292"/>
    </location>
</feature>
<protein>
    <submittedName>
        <fullName evidence="11">ABC transporter ATP-binding protein</fullName>
    </submittedName>
</protein>
<sequence length="596" mass="66097">MPHSPSPSGSPGLEARFSFADLPRALWYFLAAERWTYVGFLAVLLVSLAFPLVPPFIIGLIANFLIDVVKAPIGSVSITPLLWMACGLGIAHATVAMVRLSAKRILGRISLNARYRAKVWGFERLLDSSLAWHQQENTGNKAQRILTGAEAVREWTGDVLNNFFPAVVVFIGSLIACLMLHPAFILFFAYYLGVLAATEYYFDNRIARLSDRINKSMENASGSFVESASNILAVKAMGAADGMTGNIARREELARELSYERLRLGNSKWMCFQAHNAICWTFYLVVIGWMVMQGKLAAGFFLTYSVYFDKLRDSSVEFTDRFQLLIERKSNLARMMPIFWQDNALQKGDKPFPIEWRSIEVKDAVFRYGDRPAVGPLTLSVARGEIIGIAGHSGSGKSTLIKLLLGLYHIEQGSLRIGEVPVSEIRHEALTANVAVVLQETEMFNFSLKDNITMTRDISPELLQRACAIACLGDLIARLPDGLDTIVGERGYSLSGGERQRVGIARAVCRNAPVLLLDEATSALDSSTEQRVMEGLMTEYGNGRTMVIVAHRISTLREADRIFVFEKGLLVEQGAFRELADDPQTHFGAMYAIQQA</sequence>
<evidence type="ECO:0000259" key="9">
    <source>
        <dbReference type="PROSITE" id="PS50893"/>
    </source>
</evidence>
<dbReference type="RefSeq" id="WP_345530766.1">
    <property type="nucleotide sequence ID" value="NZ_BAABLD010000001.1"/>
</dbReference>
<dbReference type="PANTHER" id="PTHR24221">
    <property type="entry name" value="ATP-BINDING CASSETTE SUB-FAMILY B"/>
    <property type="match status" value="1"/>
</dbReference>
<dbReference type="InterPro" id="IPR003439">
    <property type="entry name" value="ABC_transporter-like_ATP-bd"/>
</dbReference>
<keyword evidence="12" id="KW-1185">Reference proteome</keyword>
<keyword evidence="7 8" id="KW-0472">Membrane</keyword>
<organism evidence="11 12">
    <name type="scientific">Viridibacterium curvum</name>
    <dbReference type="NCBI Taxonomy" id="1101404"/>
    <lineage>
        <taxon>Bacteria</taxon>
        <taxon>Pseudomonadati</taxon>
        <taxon>Pseudomonadota</taxon>
        <taxon>Betaproteobacteria</taxon>
        <taxon>Rhodocyclales</taxon>
        <taxon>Rhodocyclaceae</taxon>
        <taxon>Viridibacterium</taxon>
    </lineage>
</organism>
<dbReference type="InterPro" id="IPR036640">
    <property type="entry name" value="ABC1_TM_sf"/>
</dbReference>
<dbReference type="InterPro" id="IPR011527">
    <property type="entry name" value="ABC1_TM_dom"/>
</dbReference>
<feature type="domain" description="ABC transmembrane type-1" evidence="10">
    <location>
        <begin position="41"/>
        <end position="327"/>
    </location>
</feature>
<dbReference type="InterPro" id="IPR003593">
    <property type="entry name" value="AAA+_ATPase"/>
</dbReference>
<reference evidence="12" key="1">
    <citation type="journal article" date="2019" name="Int. J. Syst. Evol. Microbiol.">
        <title>The Global Catalogue of Microorganisms (GCM) 10K type strain sequencing project: providing services to taxonomists for standard genome sequencing and annotation.</title>
        <authorList>
            <consortium name="The Broad Institute Genomics Platform"/>
            <consortium name="The Broad Institute Genome Sequencing Center for Infectious Disease"/>
            <person name="Wu L."/>
            <person name="Ma J."/>
        </authorList>
    </citation>
    <scope>NUCLEOTIDE SEQUENCE [LARGE SCALE GENOMIC DNA]</scope>
    <source>
        <strain evidence="12">JCM 18715</strain>
    </source>
</reference>
<comment type="subcellular location">
    <subcellularLocation>
        <location evidence="1">Cell membrane</location>
        <topology evidence="1">Multi-pass membrane protein</topology>
    </subcellularLocation>
</comment>
<name>A0ABP9Q5P2_9RHOO</name>
<evidence type="ECO:0000256" key="5">
    <source>
        <dbReference type="ARBA" id="ARBA00022840"/>
    </source>
</evidence>
<dbReference type="Proteomes" id="UP001500547">
    <property type="component" value="Unassembled WGS sequence"/>
</dbReference>
<evidence type="ECO:0000256" key="2">
    <source>
        <dbReference type="ARBA" id="ARBA00022475"/>
    </source>
</evidence>
<comment type="caution">
    <text evidence="11">The sequence shown here is derived from an EMBL/GenBank/DDBJ whole genome shotgun (WGS) entry which is preliminary data.</text>
</comment>
<feature type="transmembrane region" description="Helical" evidence="8">
    <location>
        <begin position="163"/>
        <end position="192"/>
    </location>
</feature>
<dbReference type="InterPro" id="IPR039421">
    <property type="entry name" value="Type_1_exporter"/>
</dbReference>
<proteinExistence type="predicted"/>
<evidence type="ECO:0000256" key="6">
    <source>
        <dbReference type="ARBA" id="ARBA00022989"/>
    </source>
</evidence>
<evidence type="ECO:0000256" key="4">
    <source>
        <dbReference type="ARBA" id="ARBA00022741"/>
    </source>
</evidence>
<dbReference type="SUPFAM" id="SSF90123">
    <property type="entry name" value="ABC transporter transmembrane region"/>
    <property type="match status" value="1"/>
</dbReference>
<gene>
    <name evidence="11" type="ORF">GCM10025770_00060</name>
</gene>
<dbReference type="SMART" id="SM00382">
    <property type="entry name" value="AAA"/>
    <property type="match status" value="1"/>
</dbReference>
<feature type="domain" description="ABC transporter" evidence="9">
    <location>
        <begin position="359"/>
        <end position="592"/>
    </location>
</feature>
<dbReference type="PROSITE" id="PS00211">
    <property type="entry name" value="ABC_TRANSPORTER_1"/>
    <property type="match status" value="1"/>
</dbReference>
<dbReference type="GO" id="GO:0005524">
    <property type="term" value="F:ATP binding"/>
    <property type="evidence" value="ECO:0007669"/>
    <property type="project" value="UniProtKB-KW"/>
</dbReference>
<keyword evidence="3 8" id="KW-0812">Transmembrane</keyword>
<keyword evidence="5 11" id="KW-0067">ATP-binding</keyword>
<dbReference type="Gene3D" id="1.20.1560.10">
    <property type="entry name" value="ABC transporter type 1, transmembrane domain"/>
    <property type="match status" value="1"/>
</dbReference>
<dbReference type="PROSITE" id="PS50929">
    <property type="entry name" value="ABC_TM1F"/>
    <property type="match status" value="1"/>
</dbReference>
<feature type="transmembrane region" description="Helical" evidence="8">
    <location>
        <begin position="78"/>
        <end position="98"/>
    </location>
</feature>
<dbReference type="SUPFAM" id="SSF52540">
    <property type="entry name" value="P-loop containing nucleoside triphosphate hydrolases"/>
    <property type="match status" value="1"/>
</dbReference>
<dbReference type="CDD" id="cd07346">
    <property type="entry name" value="ABC_6TM_exporters"/>
    <property type="match status" value="1"/>
</dbReference>
<evidence type="ECO:0000259" key="10">
    <source>
        <dbReference type="PROSITE" id="PS50929"/>
    </source>
</evidence>
<evidence type="ECO:0000256" key="7">
    <source>
        <dbReference type="ARBA" id="ARBA00023136"/>
    </source>
</evidence>
<evidence type="ECO:0000256" key="3">
    <source>
        <dbReference type="ARBA" id="ARBA00022692"/>
    </source>
</evidence>
<dbReference type="Pfam" id="PF00664">
    <property type="entry name" value="ABC_membrane"/>
    <property type="match status" value="1"/>
</dbReference>
<evidence type="ECO:0000313" key="11">
    <source>
        <dbReference type="EMBL" id="GAA5157196.1"/>
    </source>
</evidence>
<evidence type="ECO:0000256" key="1">
    <source>
        <dbReference type="ARBA" id="ARBA00004651"/>
    </source>
</evidence>
<dbReference type="PANTHER" id="PTHR24221:SF654">
    <property type="entry name" value="ATP-BINDING CASSETTE SUB-FAMILY B MEMBER 6"/>
    <property type="match status" value="1"/>
</dbReference>
<keyword evidence="2" id="KW-1003">Cell membrane</keyword>
<dbReference type="Gene3D" id="3.40.50.300">
    <property type="entry name" value="P-loop containing nucleotide triphosphate hydrolases"/>
    <property type="match status" value="1"/>
</dbReference>
<keyword evidence="4" id="KW-0547">Nucleotide-binding</keyword>
<keyword evidence="6 8" id="KW-1133">Transmembrane helix</keyword>
<dbReference type="InterPro" id="IPR027417">
    <property type="entry name" value="P-loop_NTPase"/>
</dbReference>
<dbReference type="InterPro" id="IPR017871">
    <property type="entry name" value="ABC_transporter-like_CS"/>
</dbReference>